<dbReference type="Proteomes" id="UP000007797">
    <property type="component" value="Unassembled WGS sequence"/>
</dbReference>
<keyword evidence="8" id="KW-1185">Reference proteome</keyword>
<dbReference type="GeneID" id="14873758"/>
<accession>F4PSD9</accession>
<proteinExistence type="inferred from homology"/>
<evidence type="ECO:0000256" key="1">
    <source>
        <dbReference type="ARBA" id="ARBA00004141"/>
    </source>
</evidence>
<feature type="transmembrane region" description="Helical" evidence="6">
    <location>
        <begin position="74"/>
        <end position="92"/>
    </location>
</feature>
<dbReference type="PANTHER" id="PTHR31893:SF5">
    <property type="entry name" value="TRANSMEMBRANE PROTEIN 151 HOMOLOG"/>
    <property type="match status" value="1"/>
</dbReference>
<feature type="transmembrane region" description="Helical" evidence="6">
    <location>
        <begin position="265"/>
        <end position="284"/>
    </location>
</feature>
<evidence type="ECO:0000256" key="2">
    <source>
        <dbReference type="ARBA" id="ARBA00009583"/>
    </source>
</evidence>
<organism evidence="7 8">
    <name type="scientific">Cavenderia fasciculata</name>
    <name type="common">Slime mold</name>
    <name type="synonym">Dictyostelium fasciculatum</name>
    <dbReference type="NCBI Taxonomy" id="261658"/>
    <lineage>
        <taxon>Eukaryota</taxon>
        <taxon>Amoebozoa</taxon>
        <taxon>Evosea</taxon>
        <taxon>Eumycetozoa</taxon>
        <taxon>Dictyostelia</taxon>
        <taxon>Acytosteliales</taxon>
        <taxon>Cavenderiaceae</taxon>
        <taxon>Cavenderia</taxon>
    </lineage>
</organism>
<comment type="subcellular location">
    <subcellularLocation>
        <location evidence="1">Membrane</location>
        <topology evidence="1">Multi-pass membrane protein</topology>
    </subcellularLocation>
</comment>
<evidence type="ECO:0000313" key="7">
    <source>
        <dbReference type="EMBL" id="EGG20685.1"/>
    </source>
</evidence>
<dbReference type="GO" id="GO:0016020">
    <property type="term" value="C:membrane"/>
    <property type="evidence" value="ECO:0007669"/>
    <property type="project" value="UniProtKB-SubCell"/>
</dbReference>
<dbReference type="RefSeq" id="XP_004358535.1">
    <property type="nucleotide sequence ID" value="XM_004358478.1"/>
</dbReference>
<dbReference type="OrthoDB" id="5981492at2759"/>
<reference evidence="8" key="1">
    <citation type="journal article" date="2011" name="Genome Res.">
        <title>Phylogeny-wide analysis of social amoeba genomes highlights ancient origins for complex intercellular communication.</title>
        <authorList>
            <person name="Heidel A.J."/>
            <person name="Lawal H.M."/>
            <person name="Felder M."/>
            <person name="Schilde C."/>
            <person name="Helps N.R."/>
            <person name="Tunggal B."/>
            <person name="Rivero F."/>
            <person name="John U."/>
            <person name="Schleicher M."/>
            <person name="Eichinger L."/>
            <person name="Platzer M."/>
            <person name="Noegel A.A."/>
            <person name="Schaap P."/>
            <person name="Gloeckner G."/>
        </authorList>
    </citation>
    <scope>NUCLEOTIDE SEQUENCE [LARGE SCALE GENOMIC DNA]</scope>
    <source>
        <strain evidence="8">SH3</strain>
    </source>
</reference>
<sequence>MVFHVIQPTRNHSERRLAKQFGKGKVEFDSLWQCIVWLFSICLFVGIAVCIVRYQEEYWNRFQYYKRPFYAEKGSIFFGGIFLVIMFVLFWVGRYPFFETRFNGIDEMKSVRRLVPYVESLRTTKPTVQIRCESYHWEKSHFSTTERTGKRRTTTTHSSYCKRVVTHRETNEMVVSGWEDTSPPLDITTIRNLDDAAEEIVQVYFSLEWVFMDVKSERVIKSVKDNMFKRNKKRDYHFDIVVDLHIDGFSPKESSKLFYLNKNSIPWYINTFWWSIANIFFLWFPWEVAYQNNLATSQVDIMKSVMISGTVDPLPLDDYEDDQNQGSPFVYICILLFQIVVSSHVIHLNIRHRRKRRKGGDAASFDASHIILIFYQSIYLSYYQSSSE</sequence>
<protein>
    <recommendedName>
        <fullName evidence="9">Transmembrane protein</fullName>
    </recommendedName>
</protein>
<keyword evidence="4 6" id="KW-1133">Transmembrane helix</keyword>
<evidence type="ECO:0000256" key="4">
    <source>
        <dbReference type="ARBA" id="ARBA00022989"/>
    </source>
</evidence>
<dbReference type="PANTHER" id="PTHR31893">
    <property type="entry name" value="TRANSMEMBRANE PROTEIN 151 HOMOLOG"/>
    <property type="match status" value="1"/>
</dbReference>
<evidence type="ECO:0000256" key="3">
    <source>
        <dbReference type="ARBA" id="ARBA00022692"/>
    </source>
</evidence>
<evidence type="ECO:0000256" key="5">
    <source>
        <dbReference type="ARBA" id="ARBA00023136"/>
    </source>
</evidence>
<evidence type="ECO:0000256" key="6">
    <source>
        <dbReference type="SAM" id="Phobius"/>
    </source>
</evidence>
<dbReference type="KEGG" id="dfa:DFA_00546"/>
<dbReference type="Pfam" id="PF14857">
    <property type="entry name" value="TMEM151"/>
    <property type="match status" value="1"/>
</dbReference>
<evidence type="ECO:0000313" key="8">
    <source>
        <dbReference type="Proteomes" id="UP000007797"/>
    </source>
</evidence>
<gene>
    <name evidence="7" type="ORF">DFA_00546</name>
</gene>
<dbReference type="EMBL" id="GL883010">
    <property type="protein sequence ID" value="EGG20685.1"/>
    <property type="molecule type" value="Genomic_DNA"/>
</dbReference>
<feature type="transmembrane region" description="Helical" evidence="6">
    <location>
        <begin position="329"/>
        <end position="350"/>
    </location>
</feature>
<dbReference type="InterPro" id="IPR026767">
    <property type="entry name" value="Tmem151"/>
</dbReference>
<comment type="similarity">
    <text evidence="2">Belongs to the TMEM151 family.</text>
</comment>
<name>F4PSD9_CACFS</name>
<dbReference type="AlphaFoldDB" id="F4PSD9"/>
<keyword evidence="5 6" id="KW-0472">Membrane</keyword>
<feature type="transmembrane region" description="Helical" evidence="6">
    <location>
        <begin position="31"/>
        <end position="54"/>
    </location>
</feature>
<keyword evidence="3 6" id="KW-0812">Transmembrane</keyword>
<evidence type="ECO:0008006" key="9">
    <source>
        <dbReference type="Google" id="ProtNLM"/>
    </source>
</evidence>